<evidence type="ECO:0000313" key="3">
    <source>
        <dbReference type="Proteomes" id="UP000214646"/>
    </source>
</evidence>
<dbReference type="EMBL" id="NIDE01000005">
    <property type="protein sequence ID" value="OWK41819.1"/>
    <property type="molecule type" value="Genomic_DNA"/>
</dbReference>
<keyword evidence="1" id="KW-1133">Transmembrane helix</keyword>
<proteinExistence type="predicted"/>
<keyword evidence="1" id="KW-0472">Membrane</keyword>
<name>A0A225DXA0_9BACT</name>
<keyword evidence="3" id="KW-1185">Reference proteome</keyword>
<protein>
    <submittedName>
        <fullName evidence="2">Uncharacterized protein</fullName>
    </submittedName>
</protein>
<accession>A0A225DXA0</accession>
<gene>
    <name evidence="2" type="ORF">FRUB_03897</name>
</gene>
<feature type="transmembrane region" description="Helical" evidence="1">
    <location>
        <begin position="14"/>
        <end position="34"/>
    </location>
</feature>
<organism evidence="2 3">
    <name type="scientific">Fimbriiglobus ruber</name>
    <dbReference type="NCBI Taxonomy" id="1908690"/>
    <lineage>
        <taxon>Bacteria</taxon>
        <taxon>Pseudomonadati</taxon>
        <taxon>Planctomycetota</taxon>
        <taxon>Planctomycetia</taxon>
        <taxon>Gemmatales</taxon>
        <taxon>Gemmataceae</taxon>
        <taxon>Fimbriiglobus</taxon>
    </lineage>
</organism>
<keyword evidence="1" id="KW-0812">Transmembrane</keyword>
<comment type="caution">
    <text evidence="2">The sequence shown here is derived from an EMBL/GenBank/DDBJ whole genome shotgun (WGS) entry which is preliminary data.</text>
</comment>
<dbReference type="Proteomes" id="UP000214646">
    <property type="component" value="Unassembled WGS sequence"/>
</dbReference>
<evidence type="ECO:0000256" key="1">
    <source>
        <dbReference type="SAM" id="Phobius"/>
    </source>
</evidence>
<evidence type="ECO:0000313" key="2">
    <source>
        <dbReference type="EMBL" id="OWK41819.1"/>
    </source>
</evidence>
<sequence length="52" mass="5468">MKYPLVNPVGPNLVAFWSAVIQAVAGVSMIVSVADPHSGRTAGYSTDPRSPR</sequence>
<dbReference type="AlphaFoldDB" id="A0A225DXA0"/>
<reference evidence="3" key="1">
    <citation type="submission" date="2017-06" db="EMBL/GenBank/DDBJ databases">
        <title>Genome analysis of Fimbriiglobus ruber SP5, the first member of the order Planctomycetales with confirmed chitinolytic capability.</title>
        <authorList>
            <person name="Ravin N.V."/>
            <person name="Rakitin A.L."/>
            <person name="Ivanova A.A."/>
            <person name="Beletsky A.V."/>
            <person name="Kulichevskaya I.S."/>
            <person name="Mardanov A.V."/>
            <person name="Dedysh S.N."/>
        </authorList>
    </citation>
    <scope>NUCLEOTIDE SEQUENCE [LARGE SCALE GENOMIC DNA]</scope>
    <source>
        <strain evidence="3">SP5</strain>
    </source>
</reference>